<protein>
    <recommendedName>
        <fullName evidence="2">histidine kinase</fullName>
        <ecNumber evidence="2">2.7.13.3</ecNumber>
    </recommendedName>
</protein>
<dbReference type="Pfam" id="PF13191">
    <property type="entry name" value="AAA_16"/>
    <property type="match status" value="1"/>
</dbReference>
<dbReference type="InterPro" id="IPR000719">
    <property type="entry name" value="Prot_kinase_dom"/>
</dbReference>
<evidence type="ECO:0000259" key="6">
    <source>
        <dbReference type="PROSITE" id="PS50109"/>
    </source>
</evidence>
<dbReference type="SMART" id="SM00388">
    <property type="entry name" value="HisKA"/>
    <property type="match status" value="1"/>
</dbReference>
<dbReference type="SUPFAM" id="SSF47384">
    <property type="entry name" value="Homodimeric domain of signal transducing histidine kinase"/>
    <property type="match status" value="1"/>
</dbReference>
<dbReference type="InterPro" id="IPR011009">
    <property type="entry name" value="Kinase-like_dom_sf"/>
</dbReference>
<dbReference type="SMART" id="SM00220">
    <property type="entry name" value="S_TKc"/>
    <property type="match status" value="1"/>
</dbReference>
<dbReference type="SMART" id="SM00387">
    <property type="entry name" value="HATPase_c"/>
    <property type="match status" value="1"/>
</dbReference>
<dbReference type="PROSITE" id="PS50109">
    <property type="entry name" value="HIS_KIN"/>
    <property type="match status" value="1"/>
</dbReference>
<evidence type="ECO:0000313" key="8">
    <source>
        <dbReference type="Proteomes" id="UP001611383"/>
    </source>
</evidence>
<dbReference type="InterPro" id="IPR008271">
    <property type="entry name" value="Ser/Thr_kinase_AS"/>
</dbReference>
<evidence type="ECO:0000313" key="7">
    <source>
        <dbReference type="EMBL" id="WNG45145.1"/>
    </source>
</evidence>
<dbReference type="PROSITE" id="PS00108">
    <property type="entry name" value="PROTEIN_KINASE_ST"/>
    <property type="match status" value="1"/>
</dbReference>
<dbReference type="SUPFAM" id="SSF52540">
    <property type="entry name" value="P-loop containing nucleoside triphosphate hydrolases"/>
    <property type="match status" value="1"/>
</dbReference>
<dbReference type="InterPro" id="IPR029016">
    <property type="entry name" value="GAF-like_dom_sf"/>
</dbReference>
<dbReference type="InterPro" id="IPR011990">
    <property type="entry name" value="TPR-like_helical_dom_sf"/>
</dbReference>
<keyword evidence="3" id="KW-0597">Phosphoprotein</keyword>
<dbReference type="SUPFAM" id="SSF48452">
    <property type="entry name" value="TPR-like"/>
    <property type="match status" value="1"/>
</dbReference>
<dbReference type="Pfam" id="PF02518">
    <property type="entry name" value="HATPase_c"/>
    <property type="match status" value="1"/>
</dbReference>
<dbReference type="PROSITE" id="PS50011">
    <property type="entry name" value="PROTEIN_KINASE_DOM"/>
    <property type="match status" value="1"/>
</dbReference>
<evidence type="ECO:0000256" key="4">
    <source>
        <dbReference type="SAM" id="MobiDB-lite"/>
    </source>
</evidence>
<gene>
    <name evidence="7" type="ORF">F0U60_14285</name>
</gene>
<dbReference type="Proteomes" id="UP001611383">
    <property type="component" value="Chromosome"/>
</dbReference>
<feature type="region of interest" description="Disordered" evidence="4">
    <location>
        <begin position="1302"/>
        <end position="1330"/>
    </location>
</feature>
<dbReference type="InterPro" id="IPR003594">
    <property type="entry name" value="HATPase_dom"/>
</dbReference>
<dbReference type="InterPro" id="IPR004358">
    <property type="entry name" value="Sig_transdc_His_kin-like_C"/>
</dbReference>
<organism evidence="7 8">
    <name type="scientific">Archangium minus</name>
    <dbReference type="NCBI Taxonomy" id="83450"/>
    <lineage>
        <taxon>Bacteria</taxon>
        <taxon>Pseudomonadati</taxon>
        <taxon>Myxococcota</taxon>
        <taxon>Myxococcia</taxon>
        <taxon>Myxococcales</taxon>
        <taxon>Cystobacterineae</taxon>
        <taxon>Archangiaceae</taxon>
        <taxon>Archangium</taxon>
    </lineage>
</organism>
<reference evidence="7 8" key="1">
    <citation type="submission" date="2019-08" db="EMBL/GenBank/DDBJ databases">
        <title>Archangium and Cystobacter genomes.</title>
        <authorList>
            <person name="Chen I.-C.K."/>
            <person name="Wielgoss S."/>
        </authorList>
    </citation>
    <scope>NUCLEOTIDE SEQUENCE [LARGE SCALE GENOMIC DNA]</scope>
    <source>
        <strain evidence="7 8">Cbm 6</strain>
    </source>
</reference>
<dbReference type="InterPro" id="IPR005467">
    <property type="entry name" value="His_kinase_dom"/>
</dbReference>
<name>A0ABY9WMY9_9BACT</name>
<dbReference type="Pfam" id="PF00512">
    <property type="entry name" value="HisKA"/>
    <property type="match status" value="1"/>
</dbReference>
<dbReference type="Gene3D" id="1.10.287.130">
    <property type="match status" value="1"/>
</dbReference>
<dbReference type="Gene3D" id="1.10.510.10">
    <property type="entry name" value="Transferase(Phosphotransferase) domain 1"/>
    <property type="match status" value="1"/>
</dbReference>
<dbReference type="CDD" id="cd00082">
    <property type="entry name" value="HisKA"/>
    <property type="match status" value="1"/>
</dbReference>
<evidence type="ECO:0000256" key="3">
    <source>
        <dbReference type="ARBA" id="ARBA00022553"/>
    </source>
</evidence>
<sequence>MAHWPGYALHQTLHESSRSTIIRATRIKDGCPVVLKLPPSDSVERRRDLELHREYAITRRVEGEGILRALGLEELPGARVALVLEDFGGTSMRHLLDERGPLDVNTFLDFASCISAALGHIHGQRVIHKDIKPHNLIVNPSTGVVKIADFSLSSSLSLETATPESPSRLVGSLAYMAPEQTGRMNRGVDYRADFHALGATFFEMLTGQRAFPANTPLELLHSHLAQLPPSPRDLVPDLPEPLAGLVLKLLSKDPDARYQSTRGLIADLDECRRQLRERGRINPFPLGTADRTHAFRLPQGLYGRATDVSALMDAYARAAAGRHQLLLVTGSAGIGKSSLVNELHRASASSKGRFAAGKCDQLHRDIPFDAVQQALRQLVHQTQAEGDGASVEVRQRLLGGVGGNAPVLAETVPEMRPLLGEQPPSLPLPPDQSKNRLIQTLLRALQAFATPGRPLCLFLDDLQWADGGTLSLVQALAHDPKDIPLLLVGAYRDAEVSKTHPLTLALDELRTTGTPLTRLHLSPLGATEVARMVGEATAVAAEQALELGQFIHSRTRGNPFAIKEFLRFLHEKGLLHFDTRSGQWGWDLERLKAADIPDDVADLMAQELQQLPGDTRALLQVAACLGVAFKFRELSVAWGAPATKTARALWSPIARGLVVPLSRDYLLLDPQGAGVPEELEVPLRFLHDKVRQAAYARIPQDERAQCHVRTGLRLLEDARARGTLEERMLSILPHLGQAPHLIASASLRLELADLHLKAGRRAKSSGAYRMACELFRTGGVLLPPDAWESEHERAFALQMELAETSYLAGEFDEAQSLFSVLIAQARTPEQRAGVYSMQATLMALSGQHERALESGLAGLHLLGLELPRSPTRMMIAAEFQAVAAQLGGRHAADLLDLPWTQEPGMQLATTLLANMLTAAYQRDQGLYALLVVRGVRLSLEHGNSRFSAFAYVGYGALLVTVFDDPQTGWEFGQLATELARRLQDPLLHARVRWGCSNVIDHWTHSVHAANAALNEALVSSLELGDWFMAGQCMNTQLWRSYSIGIPLVEIQKMSLRAMELHRKARNKAFFSTCSFLHRWVQMLLGSETQEPTDEFEQEPENQTQMERMSRHVVRAEQHYLLGQTEQALDEAEKAVQFQSSHSGFFRRTTHAFFHALSTAAVFPGASDAKKQELLTVMEQHRAFLEKCARRVPENFAPYLLLVSAEIARVKGQESVAVTGEYERAIAAARTSGFLNVEAMSNESAFRFHAEQGHRTKALAYLVDALDAYERWGAYTKVRMLAAEQASLLGAWSNSLRRWSARAQPATPAQRGSGVEWPAASSSSPSSSESLSEGLDMDSVLKASQVISSELLLPQLLGTLIQIAMESAGAQRGALVLKRGEDFIVEAVGEVGNINGLQHPAQPLVQSRALCLAVAQQVMRTGTHVLLDDSCSEEAFLADPYIQDRNIRSLLCVPILHRQVVAGLFYLENNLTPSAFNTSRLKVLGMLSAQAAISIENALLYRKLEEHSHTLEQRVHERTDELHQKNAKLRSTLEFLESMQQRIISQEKLASLGALTAGIAHELRNPLNFVNNFSELSLELLRELHETLSAPQASPEQRESLRSALEELVQNASKIREHGLRASNIIDGMLRHARNQRGEAQLLHLRPLVEEVIRFVHHDLQTKGPPVQVPIETSFDPSTPPLLLVPEDMRRVILNLVDNACYAAHKKAQRLGPSARPQVKVSTCCMEDSVELRVRDNGDGVPKRDRDRIFSPFFTTKPPGEGTGLGLSISHDIVLSLGGELRLESEEGLFAEFIVSLPRSAPRQQVD</sequence>
<dbReference type="Gene3D" id="3.30.565.10">
    <property type="entry name" value="Histidine kinase-like ATPase, C-terminal domain"/>
    <property type="match status" value="1"/>
</dbReference>
<feature type="domain" description="Histidine kinase" evidence="6">
    <location>
        <begin position="1557"/>
        <end position="1800"/>
    </location>
</feature>
<comment type="catalytic activity">
    <reaction evidence="1">
        <text>ATP + protein L-histidine = ADP + protein N-phospho-L-histidine.</text>
        <dbReference type="EC" id="2.7.13.3"/>
    </reaction>
</comment>
<dbReference type="InterPro" id="IPR041664">
    <property type="entry name" value="AAA_16"/>
</dbReference>
<dbReference type="SUPFAM" id="SSF55874">
    <property type="entry name" value="ATPase domain of HSP90 chaperone/DNA topoisomerase II/histidine kinase"/>
    <property type="match status" value="1"/>
</dbReference>
<dbReference type="SUPFAM" id="SSF56112">
    <property type="entry name" value="Protein kinase-like (PK-like)"/>
    <property type="match status" value="1"/>
</dbReference>
<dbReference type="PANTHER" id="PTHR43642">
    <property type="entry name" value="HYBRID SIGNAL TRANSDUCTION HISTIDINE KINASE G"/>
    <property type="match status" value="1"/>
</dbReference>
<dbReference type="SMART" id="SM00065">
    <property type="entry name" value="GAF"/>
    <property type="match status" value="1"/>
</dbReference>
<dbReference type="EC" id="2.7.13.3" evidence="2"/>
<keyword evidence="8" id="KW-1185">Reference proteome</keyword>
<dbReference type="Gene3D" id="3.40.50.300">
    <property type="entry name" value="P-loop containing nucleotide triphosphate hydrolases"/>
    <property type="match status" value="1"/>
</dbReference>
<feature type="compositionally biased region" description="Low complexity" evidence="4">
    <location>
        <begin position="1317"/>
        <end position="1330"/>
    </location>
</feature>
<feature type="domain" description="Protein kinase" evidence="5">
    <location>
        <begin position="7"/>
        <end position="285"/>
    </location>
</feature>
<dbReference type="EMBL" id="CP043494">
    <property type="protein sequence ID" value="WNG45145.1"/>
    <property type="molecule type" value="Genomic_DNA"/>
</dbReference>
<dbReference type="SUPFAM" id="SSF55781">
    <property type="entry name" value="GAF domain-like"/>
    <property type="match status" value="1"/>
</dbReference>
<dbReference type="InterPro" id="IPR036097">
    <property type="entry name" value="HisK_dim/P_sf"/>
</dbReference>
<proteinExistence type="predicted"/>
<evidence type="ECO:0000256" key="1">
    <source>
        <dbReference type="ARBA" id="ARBA00000085"/>
    </source>
</evidence>
<accession>A0ABY9WMY9</accession>
<dbReference type="Pfam" id="PF01590">
    <property type="entry name" value="GAF"/>
    <property type="match status" value="1"/>
</dbReference>
<dbReference type="Gene3D" id="3.30.450.40">
    <property type="match status" value="1"/>
</dbReference>
<evidence type="ECO:0000259" key="5">
    <source>
        <dbReference type="PROSITE" id="PS50011"/>
    </source>
</evidence>
<dbReference type="InterPro" id="IPR027417">
    <property type="entry name" value="P-loop_NTPase"/>
</dbReference>
<dbReference type="InterPro" id="IPR053159">
    <property type="entry name" value="Hybrid_Histidine_Kinase"/>
</dbReference>
<dbReference type="RefSeq" id="WP_395819343.1">
    <property type="nucleotide sequence ID" value="NZ_CP043494.1"/>
</dbReference>
<dbReference type="PRINTS" id="PR00344">
    <property type="entry name" value="BCTRLSENSOR"/>
</dbReference>
<dbReference type="InterPro" id="IPR003661">
    <property type="entry name" value="HisK_dim/P_dom"/>
</dbReference>
<dbReference type="Pfam" id="PF00069">
    <property type="entry name" value="Pkinase"/>
    <property type="match status" value="1"/>
</dbReference>
<evidence type="ECO:0000256" key="2">
    <source>
        <dbReference type="ARBA" id="ARBA00012438"/>
    </source>
</evidence>
<dbReference type="PANTHER" id="PTHR43642:SF1">
    <property type="entry name" value="HYBRID SIGNAL TRANSDUCTION HISTIDINE KINASE G"/>
    <property type="match status" value="1"/>
</dbReference>
<dbReference type="InterPro" id="IPR003018">
    <property type="entry name" value="GAF"/>
</dbReference>
<dbReference type="InterPro" id="IPR036890">
    <property type="entry name" value="HATPase_C_sf"/>
</dbReference>
<dbReference type="CDD" id="cd14014">
    <property type="entry name" value="STKc_PknB_like"/>
    <property type="match status" value="1"/>
</dbReference>